<evidence type="ECO:0000256" key="6">
    <source>
        <dbReference type="ARBA" id="ARBA00022643"/>
    </source>
</evidence>
<evidence type="ECO:0000256" key="4">
    <source>
        <dbReference type="ARBA" id="ARBA00012801"/>
    </source>
</evidence>
<dbReference type="PANTHER" id="PTHR10851">
    <property type="entry name" value="PYRIDOXINE-5-PHOSPHATE OXIDASE"/>
    <property type="match status" value="1"/>
</dbReference>
<proteinExistence type="inferred from homology"/>
<dbReference type="EMBL" id="LMYN01000018">
    <property type="protein sequence ID" value="KSA02871.1"/>
    <property type="molecule type" value="Genomic_DNA"/>
</dbReference>
<dbReference type="Gene3D" id="2.30.110.10">
    <property type="entry name" value="Electron Transport, Fmn-binding Protein, Chain A"/>
    <property type="match status" value="1"/>
</dbReference>
<comment type="pathway">
    <text evidence="2">Cofactor metabolism; pyridoxal 5'-phosphate salvage; pyridoxal 5'-phosphate from pyridoxamine 5'-phosphate: step 1/1.</text>
</comment>
<feature type="domain" description="Pyridoxamine 5'-phosphate oxidase N-terminal" evidence="8">
    <location>
        <begin position="55"/>
        <end position="164"/>
    </location>
</feature>
<dbReference type="AlphaFoldDB" id="A0A0V1Q321"/>
<evidence type="ECO:0000259" key="8">
    <source>
        <dbReference type="Pfam" id="PF01243"/>
    </source>
</evidence>
<keyword evidence="6" id="KW-0288">FMN</keyword>
<dbReference type="UniPathway" id="UPA01068">
    <property type="reaction ID" value="UER00304"/>
</dbReference>
<dbReference type="EC" id="1.4.3.5" evidence="4"/>
<dbReference type="SUPFAM" id="SSF50475">
    <property type="entry name" value="FMN-binding split barrel"/>
    <property type="match status" value="1"/>
</dbReference>
<evidence type="ECO:0000256" key="2">
    <source>
        <dbReference type="ARBA" id="ARBA00004738"/>
    </source>
</evidence>
<dbReference type="PROSITE" id="PS01064">
    <property type="entry name" value="PYRIDOX_OXIDASE"/>
    <property type="match status" value="1"/>
</dbReference>
<dbReference type="NCBIfam" id="NF004231">
    <property type="entry name" value="PRK05679.1"/>
    <property type="match status" value="1"/>
</dbReference>
<evidence type="ECO:0000256" key="7">
    <source>
        <dbReference type="ARBA" id="ARBA00023002"/>
    </source>
</evidence>
<dbReference type="GeneID" id="26838360"/>
<evidence type="ECO:0000256" key="1">
    <source>
        <dbReference type="ARBA" id="ARBA00001917"/>
    </source>
</evidence>
<dbReference type="GO" id="GO:0004733">
    <property type="term" value="F:pyridoxamine phosphate oxidase activity"/>
    <property type="evidence" value="ECO:0007669"/>
    <property type="project" value="UniProtKB-EC"/>
</dbReference>
<comment type="cofactor">
    <cofactor evidence="1">
        <name>FMN</name>
        <dbReference type="ChEBI" id="CHEBI:58210"/>
    </cofactor>
</comment>
<protein>
    <recommendedName>
        <fullName evidence="4">pyridoxal 5'-phosphate synthase</fullName>
        <ecNumber evidence="4">1.4.3.5</ecNumber>
    </recommendedName>
</protein>
<dbReference type="HAMAP" id="MF_01629">
    <property type="entry name" value="PdxH"/>
    <property type="match status" value="1"/>
</dbReference>
<keyword evidence="7" id="KW-0560">Oxidoreductase</keyword>
<sequence length="232" mass="27116">MSGVKRTETPIIFAPETYQYEKGHLKEDELQSNPIEQFHQWFDDARKSNTDGSFLPESTTFSTARLPSGRVSARTVLFKELDTHGFIIYSNWDKSKKSQDFESNKYAALTFFWPSIQRQVRVEGIMEKVTRETSVRYFNTRPRGSKIGAWASPQSQILKNRAELDDNDKDFEAKFKDVKDEDIPCPEYWGGVRIVPLEIEFWQGGMSRLHDRISFRRESVEDTKWNMVRLSP</sequence>
<dbReference type="Pfam" id="PF01243">
    <property type="entry name" value="PNPOx_N"/>
    <property type="match status" value="1"/>
</dbReference>
<evidence type="ECO:0000256" key="3">
    <source>
        <dbReference type="ARBA" id="ARBA00005037"/>
    </source>
</evidence>
<dbReference type="PIRSF" id="PIRSF000190">
    <property type="entry name" value="Pyd_amn-ph_oxd"/>
    <property type="match status" value="1"/>
</dbReference>
<dbReference type="Pfam" id="PF10590">
    <property type="entry name" value="PNP_phzG_C"/>
    <property type="match status" value="1"/>
</dbReference>
<dbReference type="OrthoDB" id="303614at2759"/>
<evidence type="ECO:0000313" key="11">
    <source>
        <dbReference type="Proteomes" id="UP000054251"/>
    </source>
</evidence>
<name>A0A0V1Q321_9ASCO</name>
<dbReference type="InterPro" id="IPR019576">
    <property type="entry name" value="Pyridoxamine_oxidase_dimer_C"/>
</dbReference>
<dbReference type="GO" id="GO:0010181">
    <property type="term" value="F:FMN binding"/>
    <property type="evidence" value="ECO:0007669"/>
    <property type="project" value="InterPro"/>
</dbReference>
<dbReference type="PANTHER" id="PTHR10851:SF0">
    <property type="entry name" value="PYRIDOXINE-5'-PHOSPHATE OXIDASE"/>
    <property type="match status" value="1"/>
</dbReference>
<dbReference type="InterPro" id="IPR000659">
    <property type="entry name" value="Pyridox_Oxase"/>
</dbReference>
<dbReference type="InterPro" id="IPR011576">
    <property type="entry name" value="Pyridox_Oxase_N"/>
</dbReference>
<dbReference type="Proteomes" id="UP000054251">
    <property type="component" value="Unassembled WGS sequence"/>
</dbReference>
<organism evidence="10 11">
    <name type="scientific">Debaryomyces fabryi</name>
    <dbReference type="NCBI Taxonomy" id="58627"/>
    <lineage>
        <taxon>Eukaryota</taxon>
        <taxon>Fungi</taxon>
        <taxon>Dikarya</taxon>
        <taxon>Ascomycota</taxon>
        <taxon>Saccharomycotina</taxon>
        <taxon>Pichiomycetes</taxon>
        <taxon>Debaryomycetaceae</taxon>
        <taxon>Debaryomyces</taxon>
    </lineage>
</organism>
<evidence type="ECO:0000259" key="9">
    <source>
        <dbReference type="Pfam" id="PF10590"/>
    </source>
</evidence>
<dbReference type="GO" id="GO:0008615">
    <property type="term" value="P:pyridoxine biosynthetic process"/>
    <property type="evidence" value="ECO:0007669"/>
    <property type="project" value="InterPro"/>
</dbReference>
<evidence type="ECO:0000313" key="10">
    <source>
        <dbReference type="EMBL" id="KSA02871.1"/>
    </source>
</evidence>
<dbReference type="RefSeq" id="XP_015468973.1">
    <property type="nucleotide sequence ID" value="XM_015610181.1"/>
</dbReference>
<dbReference type="InterPro" id="IPR012349">
    <property type="entry name" value="Split_barrel_FMN-bd"/>
</dbReference>
<keyword evidence="5" id="KW-0285">Flavoprotein</keyword>
<dbReference type="NCBIfam" id="TIGR00558">
    <property type="entry name" value="pdxH"/>
    <property type="match status" value="1"/>
</dbReference>
<gene>
    <name evidence="10" type="ORF">AC631_01351</name>
</gene>
<accession>A0A0V1Q321</accession>
<reference evidence="10 11" key="1">
    <citation type="submission" date="2015-11" db="EMBL/GenBank/DDBJ databases">
        <title>The genome of Debaryomyces fabryi.</title>
        <authorList>
            <person name="Tafer H."/>
            <person name="Lopandic K."/>
        </authorList>
    </citation>
    <scope>NUCLEOTIDE SEQUENCE [LARGE SCALE GENOMIC DNA]</scope>
    <source>
        <strain evidence="10 11">CBS 789</strain>
    </source>
</reference>
<comment type="caution">
    <text evidence="10">The sequence shown here is derived from an EMBL/GenBank/DDBJ whole genome shotgun (WGS) entry which is preliminary data.</text>
</comment>
<comment type="pathway">
    <text evidence="3">Cofactor metabolism; pyridoxal 5'-phosphate salvage; pyridoxal 5'-phosphate from pyridoxine 5'-phosphate: step 1/1.</text>
</comment>
<feature type="domain" description="Pyridoxine 5'-phosphate oxidase dimerisation C-terminal" evidence="9">
    <location>
        <begin position="189"/>
        <end position="232"/>
    </location>
</feature>
<evidence type="ECO:0000256" key="5">
    <source>
        <dbReference type="ARBA" id="ARBA00022630"/>
    </source>
</evidence>
<dbReference type="InterPro" id="IPR019740">
    <property type="entry name" value="Pyridox_Oxase_CS"/>
</dbReference>
<keyword evidence="11" id="KW-1185">Reference proteome</keyword>